<dbReference type="PROSITE" id="PS50110">
    <property type="entry name" value="RESPONSE_REGULATORY"/>
    <property type="match status" value="1"/>
</dbReference>
<dbReference type="InterPro" id="IPR007492">
    <property type="entry name" value="LytTR_DNA-bd_dom"/>
</dbReference>
<evidence type="ECO:0000256" key="2">
    <source>
        <dbReference type="ARBA" id="ARBA00022490"/>
    </source>
</evidence>
<dbReference type="Pfam" id="PF00072">
    <property type="entry name" value="Response_reg"/>
    <property type="match status" value="1"/>
</dbReference>
<dbReference type="InterPro" id="IPR011006">
    <property type="entry name" value="CheY-like_superfamily"/>
</dbReference>
<keyword evidence="3" id="KW-0902">Two-component regulatory system</keyword>
<dbReference type="InterPro" id="IPR046947">
    <property type="entry name" value="LytR-like"/>
</dbReference>
<dbReference type="Pfam" id="PF04397">
    <property type="entry name" value="LytTR"/>
    <property type="match status" value="1"/>
</dbReference>
<proteinExistence type="predicted"/>
<dbReference type="SUPFAM" id="SSF52172">
    <property type="entry name" value="CheY-like"/>
    <property type="match status" value="1"/>
</dbReference>
<evidence type="ECO:0000256" key="7">
    <source>
        <dbReference type="PROSITE-ProRule" id="PRU00169"/>
    </source>
</evidence>
<evidence type="ECO:0000256" key="1">
    <source>
        <dbReference type="ARBA" id="ARBA00018672"/>
    </source>
</evidence>
<evidence type="ECO:0000259" key="8">
    <source>
        <dbReference type="PROSITE" id="PS50110"/>
    </source>
</evidence>
<dbReference type="PANTHER" id="PTHR37299:SF3">
    <property type="entry name" value="STAGE 0 SPORULATION PROTEIN A HOMOLOG"/>
    <property type="match status" value="1"/>
</dbReference>
<dbReference type="EMBL" id="JAGGLM010000008">
    <property type="protein sequence ID" value="MBP2032884.1"/>
    <property type="molecule type" value="Genomic_DNA"/>
</dbReference>
<reference evidence="10 11" key="1">
    <citation type="submission" date="2021-03" db="EMBL/GenBank/DDBJ databases">
        <title>Genomic Encyclopedia of Type Strains, Phase IV (KMG-IV): sequencing the most valuable type-strain genomes for metagenomic binning, comparative biology and taxonomic classification.</title>
        <authorList>
            <person name="Goeker M."/>
        </authorList>
    </citation>
    <scope>NUCLEOTIDE SEQUENCE [LARGE SCALE GENOMIC DNA]</scope>
    <source>
        <strain evidence="10 11">DSM 28783</strain>
    </source>
</reference>
<dbReference type="SMART" id="SM00448">
    <property type="entry name" value="REC"/>
    <property type="match status" value="1"/>
</dbReference>
<dbReference type="InterPro" id="IPR001789">
    <property type="entry name" value="Sig_transdc_resp-reg_receiver"/>
</dbReference>
<evidence type="ECO:0000256" key="5">
    <source>
        <dbReference type="ARBA" id="ARBA00024867"/>
    </source>
</evidence>
<comment type="function">
    <text evidence="5">May play the central regulatory role in sporulation. It may be an element of the effector pathway responsible for the activation of sporulation genes in response to nutritional stress. Spo0A may act in concert with spo0H (a sigma factor) to control the expression of some genes that are critical to the sporulation process.</text>
</comment>
<gene>
    <name evidence="10" type="ORF">J2Z42_001563</name>
</gene>
<evidence type="ECO:0000256" key="4">
    <source>
        <dbReference type="ARBA" id="ARBA00023159"/>
    </source>
</evidence>
<dbReference type="Gene3D" id="2.40.50.1020">
    <property type="entry name" value="LytTr DNA-binding domain"/>
    <property type="match status" value="1"/>
</dbReference>
<keyword evidence="11" id="KW-1185">Reference proteome</keyword>
<comment type="caution">
    <text evidence="10">The sequence shown here is derived from an EMBL/GenBank/DDBJ whole genome shotgun (WGS) entry which is preliminary data.</text>
</comment>
<organism evidence="10 11">
    <name type="scientific">Clostridium algifaecis</name>
    <dbReference type="NCBI Taxonomy" id="1472040"/>
    <lineage>
        <taxon>Bacteria</taxon>
        <taxon>Bacillati</taxon>
        <taxon>Bacillota</taxon>
        <taxon>Clostridia</taxon>
        <taxon>Eubacteriales</taxon>
        <taxon>Clostridiaceae</taxon>
        <taxon>Clostridium</taxon>
    </lineage>
</organism>
<sequence length="255" mass="30345">MNAKVRMINQMINIIICEDNNIQRKQIETIIMKEINNSEISLRIALSTSSSDEVLKYIITSKDKNFIYFLDVELDVDINGIELATIIRKYDLKGYIIFVTSHPELTLLTFKYKVQAMDYILKFNKKELETRIIDCLRLAYNNFKKINIIEKEYITLDIGSEIVNFNPDEILFFETYKDHKIRLHMFNESIEFYCSLNKIQLLLPEYFYKCHRSYIVNVRNIKSIDKNNLIIYMNNDDKCYISKRYMKGLLKGCLI</sequence>
<feature type="domain" description="HTH LytTR-type" evidence="9">
    <location>
        <begin position="154"/>
        <end position="255"/>
    </location>
</feature>
<protein>
    <recommendedName>
        <fullName evidence="1">Stage 0 sporulation protein A homolog</fullName>
    </recommendedName>
</protein>
<dbReference type="PANTHER" id="PTHR37299">
    <property type="entry name" value="TRANSCRIPTIONAL REGULATOR-RELATED"/>
    <property type="match status" value="1"/>
</dbReference>
<evidence type="ECO:0000256" key="3">
    <source>
        <dbReference type="ARBA" id="ARBA00023012"/>
    </source>
</evidence>
<accession>A0ABS4KS74</accession>
<comment type="function">
    <text evidence="6">Required for high-level post-exponential phase expression of a series of secreted proteins.</text>
</comment>
<name>A0ABS4KS74_9CLOT</name>
<evidence type="ECO:0000256" key="6">
    <source>
        <dbReference type="ARBA" id="ARBA00037164"/>
    </source>
</evidence>
<feature type="modified residue" description="4-aspartylphosphate" evidence="7">
    <location>
        <position position="71"/>
    </location>
</feature>
<evidence type="ECO:0000313" key="10">
    <source>
        <dbReference type="EMBL" id="MBP2032884.1"/>
    </source>
</evidence>
<dbReference type="Gene3D" id="3.40.50.2300">
    <property type="match status" value="1"/>
</dbReference>
<feature type="domain" description="Response regulatory" evidence="8">
    <location>
        <begin position="13"/>
        <end position="137"/>
    </location>
</feature>
<evidence type="ECO:0000259" key="9">
    <source>
        <dbReference type="PROSITE" id="PS50930"/>
    </source>
</evidence>
<dbReference type="PROSITE" id="PS50930">
    <property type="entry name" value="HTH_LYTTR"/>
    <property type="match status" value="1"/>
</dbReference>
<dbReference type="SMART" id="SM00850">
    <property type="entry name" value="LytTR"/>
    <property type="match status" value="1"/>
</dbReference>
<keyword evidence="7" id="KW-0597">Phosphoprotein</keyword>
<evidence type="ECO:0000313" key="11">
    <source>
        <dbReference type="Proteomes" id="UP001519307"/>
    </source>
</evidence>
<keyword evidence="2" id="KW-0963">Cytoplasm</keyword>
<dbReference type="Proteomes" id="UP001519307">
    <property type="component" value="Unassembled WGS sequence"/>
</dbReference>
<keyword evidence="4" id="KW-0010">Activator</keyword>